<feature type="coiled-coil region" evidence="1">
    <location>
        <begin position="1929"/>
        <end position="1959"/>
    </location>
</feature>
<reference evidence="4 5" key="1">
    <citation type="journal article" date="2018" name="Cell">
        <title>The Chara Genome: Secondary Complexity and Implications for Plant Terrestrialization.</title>
        <authorList>
            <person name="Nishiyama T."/>
            <person name="Sakayama H."/>
            <person name="Vries J.D."/>
            <person name="Buschmann H."/>
            <person name="Saint-Marcoux D."/>
            <person name="Ullrich K.K."/>
            <person name="Haas F.B."/>
            <person name="Vanderstraeten L."/>
            <person name="Becker D."/>
            <person name="Lang D."/>
            <person name="Vosolsobe S."/>
            <person name="Rombauts S."/>
            <person name="Wilhelmsson P.K.I."/>
            <person name="Janitza P."/>
            <person name="Kern R."/>
            <person name="Heyl A."/>
            <person name="Rumpler F."/>
            <person name="Villalobos L.I.A.C."/>
            <person name="Clay J.M."/>
            <person name="Skokan R."/>
            <person name="Toyoda A."/>
            <person name="Suzuki Y."/>
            <person name="Kagoshima H."/>
            <person name="Schijlen E."/>
            <person name="Tajeshwar N."/>
            <person name="Catarino B."/>
            <person name="Hetherington A.J."/>
            <person name="Saltykova A."/>
            <person name="Bonnot C."/>
            <person name="Breuninger H."/>
            <person name="Symeonidi A."/>
            <person name="Radhakrishnan G.V."/>
            <person name="Van Nieuwerburgh F."/>
            <person name="Deforce D."/>
            <person name="Chang C."/>
            <person name="Karol K.G."/>
            <person name="Hedrich R."/>
            <person name="Ulvskov P."/>
            <person name="Glockner G."/>
            <person name="Delwiche C.F."/>
            <person name="Petrasek J."/>
            <person name="Van de Peer Y."/>
            <person name="Friml J."/>
            <person name="Beilby M."/>
            <person name="Dolan L."/>
            <person name="Kohara Y."/>
            <person name="Sugano S."/>
            <person name="Fujiyama A."/>
            <person name="Delaux P.-M."/>
            <person name="Quint M."/>
            <person name="TheiBen G."/>
            <person name="Hagemann M."/>
            <person name="Harholt J."/>
            <person name="Dunand C."/>
            <person name="Zachgo S."/>
            <person name="Langdale J."/>
            <person name="Maumus F."/>
            <person name="Straeten D.V.D."/>
            <person name="Gould S.B."/>
            <person name="Rensing S.A."/>
        </authorList>
    </citation>
    <scope>NUCLEOTIDE SEQUENCE [LARGE SCALE GENOMIC DNA]</scope>
    <source>
        <strain evidence="4 5">S276</strain>
    </source>
</reference>
<evidence type="ECO:0000256" key="1">
    <source>
        <dbReference type="SAM" id="Coils"/>
    </source>
</evidence>
<dbReference type="STRING" id="69332.A0A388JT71"/>
<evidence type="ECO:0000313" key="4">
    <source>
        <dbReference type="EMBL" id="GBG61019.1"/>
    </source>
</evidence>
<feature type="compositionally biased region" description="Polar residues" evidence="2">
    <location>
        <begin position="1746"/>
        <end position="1758"/>
    </location>
</feature>
<keyword evidence="5" id="KW-1185">Reference proteome</keyword>
<dbReference type="PANTHER" id="PTHR16166:SF143">
    <property type="entry name" value="PROTEIN SORTING-ASSOCIATED PROTEIN, PUTATIVE (DUF1162)-RELATED"/>
    <property type="match status" value="1"/>
</dbReference>
<protein>
    <recommendedName>
        <fullName evidence="3">C2 domain-containing protein</fullName>
    </recommendedName>
</protein>
<accession>A0A388JT71</accession>
<feature type="compositionally biased region" description="Basic and acidic residues" evidence="2">
    <location>
        <begin position="1759"/>
        <end position="1775"/>
    </location>
</feature>
<dbReference type="SUPFAM" id="SSF49562">
    <property type="entry name" value="C2 domain (Calcium/lipid-binding domain, CaLB)"/>
    <property type="match status" value="2"/>
</dbReference>
<feature type="compositionally biased region" description="Basic and acidic residues" evidence="2">
    <location>
        <begin position="1425"/>
        <end position="1440"/>
    </location>
</feature>
<keyword evidence="1" id="KW-0175">Coiled coil</keyword>
<proteinExistence type="predicted"/>
<feature type="domain" description="C2" evidence="3">
    <location>
        <begin position="2016"/>
        <end position="2140"/>
    </location>
</feature>
<dbReference type="GO" id="GO:0006623">
    <property type="term" value="P:protein targeting to vacuole"/>
    <property type="evidence" value="ECO:0007669"/>
    <property type="project" value="TreeGrafter"/>
</dbReference>
<dbReference type="GO" id="GO:0045053">
    <property type="term" value="P:protein retention in Golgi apparatus"/>
    <property type="evidence" value="ECO:0007669"/>
    <property type="project" value="TreeGrafter"/>
</dbReference>
<feature type="region of interest" description="Disordered" evidence="2">
    <location>
        <begin position="1969"/>
        <end position="2009"/>
    </location>
</feature>
<name>A0A388JT71_CHABU</name>
<dbReference type="EMBL" id="BFEA01000016">
    <property type="protein sequence ID" value="GBG61019.1"/>
    <property type="molecule type" value="Genomic_DNA"/>
</dbReference>
<dbReference type="InterPro" id="IPR009543">
    <property type="entry name" value="VPS13_VAB"/>
</dbReference>
<dbReference type="Gramene" id="GBG61019">
    <property type="protein sequence ID" value="GBG61019"/>
    <property type="gene ID" value="CBR_g18614"/>
</dbReference>
<dbReference type="SMART" id="SM00239">
    <property type="entry name" value="C2"/>
    <property type="match status" value="2"/>
</dbReference>
<dbReference type="InterPro" id="IPR000008">
    <property type="entry name" value="C2_dom"/>
</dbReference>
<feature type="region of interest" description="Disordered" evidence="2">
    <location>
        <begin position="1329"/>
        <end position="1348"/>
    </location>
</feature>
<organism evidence="4 5">
    <name type="scientific">Chara braunii</name>
    <name type="common">Braun's stonewort</name>
    <dbReference type="NCBI Taxonomy" id="69332"/>
    <lineage>
        <taxon>Eukaryota</taxon>
        <taxon>Viridiplantae</taxon>
        <taxon>Streptophyta</taxon>
        <taxon>Charophyceae</taxon>
        <taxon>Charales</taxon>
        <taxon>Characeae</taxon>
        <taxon>Chara</taxon>
    </lineage>
</organism>
<evidence type="ECO:0000256" key="2">
    <source>
        <dbReference type="SAM" id="MobiDB-lite"/>
    </source>
</evidence>
<dbReference type="PROSITE" id="PS50004">
    <property type="entry name" value="C2"/>
    <property type="match status" value="2"/>
</dbReference>
<dbReference type="InterPro" id="IPR026847">
    <property type="entry name" value="VPS13"/>
</dbReference>
<dbReference type="InterPro" id="IPR035892">
    <property type="entry name" value="C2_domain_sf"/>
</dbReference>
<dbReference type="OrthoDB" id="540296at2759"/>
<evidence type="ECO:0000259" key="3">
    <source>
        <dbReference type="PROSITE" id="PS50004"/>
    </source>
</evidence>
<gene>
    <name evidence="4" type="ORF">CBR_g18614</name>
</gene>
<dbReference type="PANTHER" id="PTHR16166">
    <property type="entry name" value="VACUOLAR PROTEIN SORTING-ASSOCIATED PROTEIN VPS13"/>
    <property type="match status" value="1"/>
</dbReference>
<sequence length="2365" mass="263651">METTSLWVRKRKKGRVLEALSLISARTVRIAVSKFDAPETTGCLQVHLNLNHLAITDERFSKYTQAKLYVLECPLDCSSNEGDSYMDEHRSRPNVEGDAQNRSCDNAGWNSCRSNGDEALSLKYQVNDNGTRTMELALHQARVVWPYLNDMGLLCSLKEVLTNYYGGPGCVVGSSSLEPDPWFYFSITCKDAQFFLPVPSIARVVPFPHKERLKKIKLRRRKGKPVCEYIPVFSCWSNELDMHFAMLTQQGFCIACHLMRARYFWGGDGEREVKVDTVGMRVLCVQNAVNSPVCEVVKRHSLKVRLSMQRPKAEQREIIAFRMGFTNRESDDKKLIIQLAFSHVSVLSSALGIVLMRFRDRQRHPIPDASKQPEAVSSEGGFIPCAFAAHIDVKDVCITLIDDRAGMALSTAELKLQNLLCYWKIEVSTDEPSSVIMLGELQCELRLNCLNRNNQEMETAVENWPFELELVRQGGNKQLLVSSRQCVNITMTPSHLFFIGDVLRFSTLISAGLQKRRLSAQGSPSEADDLPPSPGSESSQEHSISNKRKSIEDTTSGDDDSMLRRKSPKTEGSSTGSTLRHHSEQMQTTAQYRIVNQTGHILLYWAGDDGDGNEHGIGKEHPCQLDVGEDSILRVHPVEKTLTLLDSQKLVARTISLQLHGRWDPLRDVIIDKVGKSVLNVESSYDNMSFPVICNVTLEERTKVVSIHSTHQLVNHMQLPLNFCISSATGSFSGLGGPIRSITGQVRPGDCVFLPIYAAHGGQLFLQAEGFLRGEKGVPLEPEQITQQDGMLTCPPADSQADKAAFHFCLRVKKLEATQTLNGVKVQEFLLDFHPTLRIENALPYVMQVTIHDAENPDGQSQTCSIRPGHHFCVNMDLSHKLEMSAAVLTYKSASPVLIHLPSNRLLEDHLNELPGVSLPRDCFLSPASADQGALRLRIENRLVRKSGNRRIVFFSPYWLLNHSSLPLLFYSSEKSNQPVLCPPDEGGPLMPVLYSTNRGTRVCMGVQGSPFSRNIPIDSIGIHGMVQILSESSKSREKTVRKYVFGVHIQLAPEVFHRTKIVTIAQRFVLLNRSGFDLDYMQSETSSRRELRDGQKEAYHWDDASKSESLMVRLVGGIWGWSGGFSIEKVGDFGIRCRNRQDGTYKYLVVDVSLHAATMLVTFWDCDGMRRLPPFRIENRCANIVLKFTQKYVDNPQVLMPKSSTPYAWDQPNSTQVLLVELEGYGIAREYSLDEIKACPPVLLHQPDEKPRYFRNSLPAMKAGLLDRVYANIYADGSTRVLSFSDRQSQYYRETEEEEQNRIMQKLKRVEEKLSIAKQKLEAQRVEVDEAAQQPSEDDVGSGTCKVHPKCKAASHRAKLMGRWHLHSDQYASKGVGPPPPLPARSHLMQNKRHRPLQMVTWRGKRISYVGLRGPAGTSLPSRFPEDKDDERPTSEKLHCKPSQKTSAEGKSGGGGGACGGWIPECSTRNSHTGPGLQPRLKMEQLEIREEDAEEEGEEKEGGGKLQAKRLRNGFCCTVPRRAGTGQLQVPSKEQSIAPTPQLLSSARENFVVSAEDANGDGEENKDGNGNDNGKQNEAGDGYEARKNGNEGPTGASTCKLTSNGNTTMAQGQAHPEITAASESEEEITAADMETYGQASGCFSDGAKRKMRNLRCRRPFRAILGRASGSDMSERFWSVASSLVSHSDVGFRSGADLEFHNAVAASSGSNSLKQSEKLKEPLIEEVPSGTDPRDEHNTDKSTIANAESEPPQQQQQDWENHAEASLPDKDKTGHPEMGVVGKEGRDEDRNIGGLNSLEIRKMVAGDLTVSILEGKRLRRKKELCNPYVIVEVANRKKQTATRAKTNYPKWNEELHFKSVSANCDLHVTVFSQEINGSDVFLGEIIIPVMEEDGTVEKEPCWYSLGRRNGKGRFGGSVFLSTVWEATQLDILTLELKAKEEVLSQVEELLAINRELIEERRGRVREGFKPWEVGTESGQQSAGPIVPEQDGTEEHVSDQASSSSGMGTHVVNLRPKRSAIARSLWQSMAPTAAAAITGQLRVKVVEARQLTVPKEWASASHSCNSYAVLICDGANVQRTKAVVNSFCPVWNESFVFEAVRMESNLKVEVYDRKVGQDLFMGEVNIPVAYLQDNLPQYMWLKLQKDTDESDEDAVPGDVRLRLQWIMEESSVDENNGNGFFTKVVLEGISLSVTDEFPREIFHVLLSNVNAEYHDMVKESAVKFSVQNVQIDNQLLTSQRPVVLAAAAAAAAVEGEGTAGENGGEVERPRPEELPLLHLEWSMLKRYTGIQYFKHFVLALQPVDILLEEDFVDTIIALWSSLPPWREDNPRPSPQAMDDYTVAVQKLSLIVSDLTSRAPDEQILEI</sequence>
<feature type="region of interest" description="Disordered" evidence="2">
    <location>
        <begin position="519"/>
        <end position="586"/>
    </location>
</feature>
<dbReference type="Pfam" id="PF00168">
    <property type="entry name" value="C2"/>
    <property type="match status" value="2"/>
</dbReference>
<dbReference type="Gene3D" id="2.60.40.150">
    <property type="entry name" value="C2 domain"/>
    <property type="match status" value="2"/>
</dbReference>
<evidence type="ECO:0000313" key="5">
    <source>
        <dbReference type="Proteomes" id="UP000265515"/>
    </source>
</evidence>
<feature type="region of interest" description="Disordered" evidence="2">
    <location>
        <begin position="1559"/>
        <end position="1617"/>
    </location>
</feature>
<feature type="compositionally biased region" description="Polar residues" evidence="2">
    <location>
        <begin position="1596"/>
        <end position="1612"/>
    </location>
</feature>
<dbReference type="Proteomes" id="UP000265515">
    <property type="component" value="Unassembled WGS sequence"/>
</dbReference>
<dbReference type="CDD" id="cd00030">
    <property type="entry name" value="C2"/>
    <property type="match status" value="2"/>
</dbReference>
<feature type="region of interest" description="Disordered" evidence="2">
    <location>
        <begin position="1746"/>
        <end position="1789"/>
    </location>
</feature>
<dbReference type="Pfam" id="PF25036">
    <property type="entry name" value="VPS13_VAB"/>
    <property type="match status" value="1"/>
</dbReference>
<feature type="region of interest" description="Disordered" evidence="2">
    <location>
        <begin position="1412"/>
        <end position="1457"/>
    </location>
</feature>
<comment type="caution">
    <text evidence="4">The sequence shown here is derived from an EMBL/GenBank/DDBJ whole genome shotgun (WGS) entry which is preliminary data.</text>
</comment>
<feature type="domain" description="C2" evidence="3">
    <location>
        <begin position="1789"/>
        <end position="1903"/>
    </location>
</feature>